<keyword evidence="2" id="KW-1185">Reference proteome</keyword>
<dbReference type="Proteomes" id="UP000602087">
    <property type="component" value="Unassembled WGS sequence"/>
</dbReference>
<proteinExistence type="predicted"/>
<dbReference type="EMBL" id="JAEINH010000004">
    <property type="protein sequence ID" value="MBI9114605.1"/>
    <property type="molecule type" value="Genomic_DNA"/>
</dbReference>
<protein>
    <submittedName>
        <fullName evidence="1">Uncharacterized protein</fullName>
    </submittedName>
</protein>
<gene>
    <name evidence="1" type="ORF">JAV76_06210</name>
</gene>
<name>A0A934I9E1_9MICO</name>
<evidence type="ECO:0000313" key="2">
    <source>
        <dbReference type="Proteomes" id="UP000602087"/>
    </source>
</evidence>
<dbReference type="RefSeq" id="WP_198733169.1">
    <property type="nucleotide sequence ID" value="NZ_JAEINH010000004.1"/>
</dbReference>
<comment type="caution">
    <text evidence="1">The sequence shown here is derived from an EMBL/GenBank/DDBJ whole genome shotgun (WGS) entry which is preliminary data.</text>
</comment>
<dbReference type="AlphaFoldDB" id="A0A934I9E1"/>
<evidence type="ECO:0000313" key="1">
    <source>
        <dbReference type="EMBL" id="MBI9114605.1"/>
    </source>
</evidence>
<accession>A0A934I9E1</accession>
<organism evidence="1 2">
    <name type="scientific">Sanguibacter suaedae</name>
    <dbReference type="NCBI Taxonomy" id="2795737"/>
    <lineage>
        <taxon>Bacteria</taxon>
        <taxon>Bacillati</taxon>
        <taxon>Actinomycetota</taxon>
        <taxon>Actinomycetes</taxon>
        <taxon>Micrococcales</taxon>
        <taxon>Sanguibacteraceae</taxon>
        <taxon>Sanguibacter</taxon>
    </lineage>
</organism>
<sequence>MSGTPLPSALEVREVVEGLLGREVDVLTGGPMVDPAGPGGAVVAEYISDQMQLAAIIVVDVPFAARAGAAIALMPSRASEEDVAAEEISDVLLENASEILNVMASLFNVEGAPHLRLNAVHAPKAALPVDVAPWVMAYVPRLDLECDVSGYGTGGMSVLVLQS</sequence>
<reference evidence="1" key="1">
    <citation type="submission" date="2020-12" db="EMBL/GenBank/DDBJ databases">
        <title>Sanguibacter suaedae sp. nov., isolated from Suaeda aralocaspica.</title>
        <authorList>
            <person name="Ma Q."/>
        </authorList>
    </citation>
    <scope>NUCLEOTIDE SEQUENCE</scope>
    <source>
        <strain evidence="1">YZGR15</strain>
    </source>
</reference>